<evidence type="ECO:0000256" key="2">
    <source>
        <dbReference type="ARBA" id="ARBA00022598"/>
    </source>
</evidence>
<comment type="caution">
    <text evidence="5">The sequence shown here is derived from an EMBL/GenBank/DDBJ whole genome shotgun (WGS) entry which is preliminary data.</text>
</comment>
<reference evidence="5 6" key="1">
    <citation type="submission" date="2021-03" db="EMBL/GenBank/DDBJ databases">
        <title>Antimicrobial resistance genes in bacteria isolated from Japanese honey, and their potential for conferring macrolide and lincosamide resistance in the American foulbrood pathogen Paenibacillus larvae.</title>
        <authorList>
            <person name="Okamoto M."/>
            <person name="Kumagai M."/>
            <person name="Kanamori H."/>
            <person name="Takamatsu D."/>
        </authorList>
    </citation>
    <scope>NUCLEOTIDE SEQUENCE [LARGE SCALE GENOMIC DNA]</scope>
    <source>
        <strain evidence="5 6">J1TS3</strain>
    </source>
</reference>
<evidence type="ECO:0000256" key="1">
    <source>
        <dbReference type="ARBA" id="ARBA00006432"/>
    </source>
</evidence>
<evidence type="ECO:0000313" key="5">
    <source>
        <dbReference type="EMBL" id="GIN22284.1"/>
    </source>
</evidence>
<dbReference type="SUPFAM" id="SSF56801">
    <property type="entry name" value="Acetyl-CoA synthetase-like"/>
    <property type="match status" value="1"/>
</dbReference>
<proteinExistence type="inferred from homology"/>
<dbReference type="Proteomes" id="UP000680279">
    <property type="component" value="Unassembled WGS sequence"/>
</dbReference>
<dbReference type="InterPro" id="IPR000873">
    <property type="entry name" value="AMP-dep_synth/lig_dom"/>
</dbReference>
<gene>
    <name evidence="5" type="ORF">J1TS3_34180</name>
</gene>
<keyword evidence="2 5" id="KW-0436">Ligase</keyword>
<evidence type="ECO:0000313" key="6">
    <source>
        <dbReference type="Proteomes" id="UP000680279"/>
    </source>
</evidence>
<dbReference type="Pfam" id="PF00501">
    <property type="entry name" value="AMP-binding"/>
    <property type="match status" value="1"/>
</dbReference>
<accession>A0ABQ4K986</accession>
<dbReference type="GO" id="GO:0016874">
    <property type="term" value="F:ligase activity"/>
    <property type="evidence" value="ECO:0007669"/>
    <property type="project" value="UniProtKB-KW"/>
</dbReference>
<dbReference type="Gene3D" id="3.40.50.12780">
    <property type="entry name" value="N-terminal domain of ligase-like"/>
    <property type="match status" value="1"/>
</dbReference>
<dbReference type="Gene3D" id="3.30.300.30">
    <property type="match status" value="1"/>
</dbReference>
<dbReference type="InterPro" id="IPR042099">
    <property type="entry name" value="ANL_N_sf"/>
</dbReference>
<protein>
    <submittedName>
        <fullName evidence="5">AMP-dependent ligase</fullName>
    </submittedName>
</protein>
<sequence length="533" mass="60406">MIKGNDYWGKGLTDEMMVRKLNNREYHTFNDMKSNMYQVLKDNAEECPNKVGIIDIDGKSYSYQDMLVLTDRLSAYFAEKYHIRKGSHIGLLLYNSMEFVISFLAAQKLGAVIVPFPTKYKESAIDSLISKSDCDLLIVDETFQPWMEKFKNEGKHVFVFTKPSWRDIPYHYTETTDGGLLEDTAIIMFTSGTTSFSKGVVIRNFNLQHAVISYRKILNLGESDSTVLSIPIYNITGLAATLCLFLQCKGTVYLHKFFDAARLLTYIEKYSITFYHASPTVFALLLEKKNEFPNLPTLKTLGCGSGNMPGEMIAELKKWLPQMSFRTIYGLSETTSPATIFPEDASESEYIGSSGIPIPGLCLKIVDESGEEVKDGDIGEIYLKGTNVVEEYYKRETDLISADKWLKTGDIGYVNEAGYLFIVDRKKDMINRGGEKIFSYDIENEIRKIDGIHEVAVVGRKDQKYGEVPVAVVSVKAGYLVEEDDIRSCLKSRLASYEIPVEFFFVEEVDKTPNGKVDKKGIRERLTRLKGER</sequence>
<dbReference type="EMBL" id="BOQT01000015">
    <property type="protein sequence ID" value="GIN22284.1"/>
    <property type="molecule type" value="Genomic_DNA"/>
</dbReference>
<organism evidence="5 6">
    <name type="scientific">Siminovitchia fordii</name>
    <dbReference type="NCBI Taxonomy" id="254759"/>
    <lineage>
        <taxon>Bacteria</taxon>
        <taxon>Bacillati</taxon>
        <taxon>Bacillota</taxon>
        <taxon>Bacilli</taxon>
        <taxon>Bacillales</taxon>
        <taxon>Bacillaceae</taxon>
        <taxon>Siminovitchia</taxon>
    </lineage>
</organism>
<dbReference type="PROSITE" id="PS00455">
    <property type="entry name" value="AMP_BINDING"/>
    <property type="match status" value="1"/>
</dbReference>
<dbReference type="PANTHER" id="PTHR43201">
    <property type="entry name" value="ACYL-COA SYNTHETASE"/>
    <property type="match status" value="1"/>
</dbReference>
<feature type="domain" description="AMP-dependent synthetase/ligase" evidence="3">
    <location>
        <begin position="41"/>
        <end position="393"/>
    </location>
</feature>
<dbReference type="RefSeq" id="WP_018708238.1">
    <property type="nucleotide sequence ID" value="NZ_BOQT01000015.1"/>
</dbReference>
<evidence type="ECO:0000259" key="4">
    <source>
        <dbReference type="Pfam" id="PF13193"/>
    </source>
</evidence>
<evidence type="ECO:0000259" key="3">
    <source>
        <dbReference type="Pfam" id="PF00501"/>
    </source>
</evidence>
<feature type="domain" description="AMP-binding enzyme C-terminal" evidence="4">
    <location>
        <begin position="442"/>
        <end position="516"/>
    </location>
</feature>
<keyword evidence="6" id="KW-1185">Reference proteome</keyword>
<comment type="similarity">
    <text evidence="1">Belongs to the ATP-dependent AMP-binding enzyme family.</text>
</comment>
<name>A0ABQ4K986_9BACI</name>
<dbReference type="InterPro" id="IPR025110">
    <property type="entry name" value="AMP-bd_C"/>
</dbReference>
<dbReference type="InterPro" id="IPR045851">
    <property type="entry name" value="AMP-bd_C_sf"/>
</dbReference>
<dbReference type="PANTHER" id="PTHR43201:SF5">
    <property type="entry name" value="MEDIUM-CHAIN ACYL-COA LIGASE ACSF2, MITOCHONDRIAL"/>
    <property type="match status" value="1"/>
</dbReference>
<dbReference type="Pfam" id="PF13193">
    <property type="entry name" value="AMP-binding_C"/>
    <property type="match status" value="1"/>
</dbReference>
<dbReference type="InterPro" id="IPR020845">
    <property type="entry name" value="AMP-binding_CS"/>
</dbReference>